<dbReference type="PANTHER" id="PTHR11592">
    <property type="entry name" value="GLUTATHIONE PEROXIDASE"/>
    <property type="match status" value="1"/>
</dbReference>
<dbReference type="AlphaFoldDB" id="A0A2S1LPV6"/>
<keyword evidence="2 5" id="KW-0575">Peroxidase</keyword>
<dbReference type="PROSITE" id="PS51355">
    <property type="entry name" value="GLUTATHIONE_PEROXID_3"/>
    <property type="match status" value="1"/>
</dbReference>
<dbReference type="KEGG" id="fki:FK004_10845"/>
<dbReference type="InterPro" id="IPR029759">
    <property type="entry name" value="GPX_AS"/>
</dbReference>
<reference evidence="7 8" key="1">
    <citation type="submission" date="2017-04" db="EMBL/GenBank/DDBJ databases">
        <title>Complete genome sequence of Flavobacterium kingsejong AJ004.</title>
        <authorList>
            <person name="Lee P.C."/>
        </authorList>
    </citation>
    <scope>NUCLEOTIDE SEQUENCE [LARGE SCALE GENOMIC DNA]</scope>
    <source>
        <strain evidence="7 8">AJ004</strain>
    </source>
</reference>
<feature type="signal peptide" evidence="6">
    <location>
        <begin position="1"/>
        <end position="22"/>
    </location>
</feature>
<dbReference type="FunFam" id="3.40.30.10:FF:000010">
    <property type="entry name" value="Glutathione peroxidase"/>
    <property type="match status" value="1"/>
</dbReference>
<dbReference type="GO" id="GO:0034599">
    <property type="term" value="P:cellular response to oxidative stress"/>
    <property type="evidence" value="ECO:0007669"/>
    <property type="project" value="TreeGrafter"/>
</dbReference>
<dbReference type="PROSITE" id="PS51257">
    <property type="entry name" value="PROKAR_LIPOPROTEIN"/>
    <property type="match status" value="1"/>
</dbReference>
<keyword evidence="3 5" id="KW-0560">Oxidoreductase</keyword>
<dbReference type="InterPro" id="IPR000889">
    <property type="entry name" value="Glutathione_peroxidase"/>
</dbReference>
<accession>A0A2S1LPV6</accession>
<name>A0A2S1LPV6_9FLAO</name>
<keyword evidence="8" id="KW-1185">Reference proteome</keyword>
<dbReference type="RefSeq" id="WP_108737250.1">
    <property type="nucleotide sequence ID" value="NZ_CP020919.1"/>
</dbReference>
<evidence type="ECO:0000256" key="2">
    <source>
        <dbReference type="ARBA" id="ARBA00022559"/>
    </source>
</evidence>
<evidence type="ECO:0000256" key="4">
    <source>
        <dbReference type="PIRSR" id="PIRSR000303-1"/>
    </source>
</evidence>
<dbReference type="OrthoDB" id="9789406at2"/>
<evidence type="ECO:0000256" key="5">
    <source>
        <dbReference type="RuleBase" id="RU000499"/>
    </source>
</evidence>
<dbReference type="Pfam" id="PF00255">
    <property type="entry name" value="GSHPx"/>
    <property type="match status" value="1"/>
</dbReference>
<dbReference type="GO" id="GO:0004601">
    <property type="term" value="F:peroxidase activity"/>
    <property type="evidence" value="ECO:0007669"/>
    <property type="project" value="UniProtKB-KW"/>
</dbReference>
<feature type="chain" id="PRO_5015397730" description="Glutathione peroxidase" evidence="6">
    <location>
        <begin position="23"/>
        <end position="198"/>
    </location>
</feature>
<evidence type="ECO:0000256" key="6">
    <source>
        <dbReference type="SAM" id="SignalP"/>
    </source>
</evidence>
<dbReference type="PRINTS" id="PR01011">
    <property type="entry name" value="GLUTPROXDASE"/>
</dbReference>
<dbReference type="SUPFAM" id="SSF52833">
    <property type="entry name" value="Thioredoxin-like"/>
    <property type="match status" value="1"/>
</dbReference>
<evidence type="ECO:0000256" key="1">
    <source>
        <dbReference type="ARBA" id="ARBA00006926"/>
    </source>
</evidence>
<dbReference type="PROSITE" id="PS00460">
    <property type="entry name" value="GLUTATHIONE_PEROXID_1"/>
    <property type="match status" value="1"/>
</dbReference>
<dbReference type="Proteomes" id="UP000244677">
    <property type="component" value="Chromosome"/>
</dbReference>
<feature type="active site" evidence="4">
    <location>
        <position position="75"/>
    </location>
</feature>
<evidence type="ECO:0000313" key="8">
    <source>
        <dbReference type="Proteomes" id="UP000244677"/>
    </source>
</evidence>
<dbReference type="PIRSF" id="PIRSF000303">
    <property type="entry name" value="Glutathion_perox"/>
    <property type="match status" value="1"/>
</dbReference>
<proteinExistence type="inferred from homology"/>
<evidence type="ECO:0000313" key="7">
    <source>
        <dbReference type="EMBL" id="AWG25676.1"/>
    </source>
</evidence>
<dbReference type="Gene3D" id="3.40.30.10">
    <property type="entry name" value="Glutaredoxin"/>
    <property type="match status" value="1"/>
</dbReference>
<evidence type="ECO:0000256" key="3">
    <source>
        <dbReference type="ARBA" id="ARBA00023002"/>
    </source>
</evidence>
<protein>
    <recommendedName>
        <fullName evidence="5">Glutathione peroxidase</fullName>
    </recommendedName>
</protein>
<dbReference type="EMBL" id="CP020919">
    <property type="protein sequence ID" value="AWG25676.1"/>
    <property type="molecule type" value="Genomic_DNA"/>
</dbReference>
<organism evidence="7 8">
    <name type="scientific">Flavobacterium kingsejongi</name>
    <dbReference type="NCBI Taxonomy" id="1678728"/>
    <lineage>
        <taxon>Bacteria</taxon>
        <taxon>Pseudomonadati</taxon>
        <taxon>Bacteroidota</taxon>
        <taxon>Flavobacteriia</taxon>
        <taxon>Flavobacteriales</taxon>
        <taxon>Flavobacteriaceae</taxon>
        <taxon>Flavobacterium</taxon>
    </lineage>
</organism>
<keyword evidence="6" id="KW-0732">Signal</keyword>
<dbReference type="CDD" id="cd00340">
    <property type="entry name" value="GSH_Peroxidase"/>
    <property type="match status" value="1"/>
</dbReference>
<sequence length="198" mass="22194">MKKIIMAACSIVLLISCQQNQAQKEVAEATTTENQTPMAKETIYQFKVKDLSGKEFDFASLKGKKILVVNTASKCGLTPQYKDLQALYDTYKGQNFVIVGFPANNFASQEPGTNAEIATFCEMNYGVTFPMMDKISVKGDDMAPIYKFLTQKSKNGVQDSEVEWNFQKYLINEQGELVKVISPKTLPTDKEIVDWVKS</sequence>
<gene>
    <name evidence="7" type="ORF">FK004_10845</name>
</gene>
<dbReference type="InterPro" id="IPR036249">
    <property type="entry name" value="Thioredoxin-like_sf"/>
</dbReference>
<comment type="similarity">
    <text evidence="1 5">Belongs to the glutathione peroxidase family.</text>
</comment>
<dbReference type="PANTHER" id="PTHR11592:SF78">
    <property type="entry name" value="GLUTATHIONE PEROXIDASE"/>
    <property type="match status" value="1"/>
</dbReference>